<gene>
    <name evidence="5" type="ORF">LDH80_18535</name>
</gene>
<dbReference type="EMBL" id="CP084204">
    <property type="protein sequence ID" value="UZX22614.1"/>
    <property type="molecule type" value="Genomic_DNA"/>
</dbReference>
<keyword evidence="2" id="KW-0119">Carbohydrate metabolism</keyword>
<dbReference type="InterPro" id="IPR003961">
    <property type="entry name" value="FN3_dom"/>
</dbReference>
<dbReference type="InterPro" id="IPR036116">
    <property type="entry name" value="FN3_sf"/>
</dbReference>
<dbReference type="SUPFAM" id="SSF49265">
    <property type="entry name" value="Fibronectin type III"/>
    <property type="match status" value="1"/>
</dbReference>
<feature type="domain" description="PA14" evidence="4">
    <location>
        <begin position="37"/>
        <end position="176"/>
    </location>
</feature>
<keyword evidence="6" id="KW-1185">Reference proteome</keyword>
<sequence>MSSKSLVAALGGGVMSAALLGGLVVVAPQAAAAGVVCPTNIPLRTFYKNTSFSGTPVKTDCDTTVAESWSGSPAAGVPTNNFGVRWWVSRDFGSGGPFTFTVSATDGARVYLDGVRKIDLWANTGDTARSRSVNLTVPAGRHTVRVDHANWSGAAKVSFSYTPRTSATYDKVKPLAPTGVTTAYNTASRRTTVSWAGNKEMDLAGYSLHRRAVGSGTWTAVTASTTGRSFTDPLVNPDDRTPYSYEVRAKDRAGNTSAGSADALVRPLPVVASLTGTFDKATRRVTLKWPLNTEPHFDHYTVLSNDLVDGSYVWVPLGITKGSTWTTAPLAADGETRHYRVLVTNDGGTTTYSPRWLDATAPHELWLAVPDGIAPASAPDLTVGSCEGGVLATATDWTPAPIRDFSGFEIARRAEGATTWSVVLNKAFDPRLDPARVSVCAPQAADGAAYEYRARTYDDAGNYSPASVSRAVTLPRG</sequence>
<evidence type="ECO:0000313" key="6">
    <source>
        <dbReference type="Proteomes" id="UP001164506"/>
    </source>
</evidence>
<dbReference type="InterPro" id="IPR011658">
    <property type="entry name" value="PA14_dom"/>
</dbReference>
<dbReference type="Proteomes" id="UP001164506">
    <property type="component" value="Chromosome"/>
</dbReference>
<dbReference type="GeneID" id="95601476"/>
<dbReference type="SUPFAM" id="SSF56988">
    <property type="entry name" value="Anthrax protective antigen"/>
    <property type="match status" value="1"/>
</dbReference>
<evidence type="ECO:0000259" key="4">
    <source>
        <dbReference type="PROSITE" id="PS51820"/>
    </source>
</evidence>
<evidence type="ECO:0000256" key="2">
    <source>
        <dbReference type="ARBA" id="ARBA00023326"/>
    </source>
</evidence>
<dbReference type="Pfam" id="PF07691">
    <property type="entry name" value="PA14"/>
    <property type="match status" value="1"/>
</dbReference>
<dbReference type="PROSITE" id="PS50853">
    <property type="entry name" value="FN3"/>
    <property type="match status" value="1"/>
</dbReference>
<name>A0ABY6R0W1_9ACTN</name>
<dbReference type="InterPro" id="IPR013783">
    <property type="entry name" value="Ig-like_fold"/>
</dbReference>
<keyword evidence="2" id="KW-0624">Polysaccharide degradation</keyword>
<proteinExistence type="predicted"/>
<dbReference type="RefSeq" id="WP_267259061.1">
    <property type="nucleotide sequence ID" value="NZ_CP084204.1"/>
</dbReference>
<keyword evidence="1" id="KW-0326">Glycosidase</keyword>
<reference evidence="5" key="1">
    <citation type="submission" date="2021-09" db="EMBL/GenBank/DDBJ databases">
        <title>Complete genome sequence and metabolic characterization of Streptomyces tanashiensis DSM 731 the producer of antibacterial Kalafungin and diverse secondary metabolites.</title>
        <authorList>
            <person name="Abbasi M.N."/>
            <person name="Anwar M.N."/>
            <person name="Alam K."/>
            <person name="Shoaib M."/>
            <person name="Lin Z."/>
            <person name="Hayat M."/>
            <person name="Ali M.I."/>
            <person name="Malik H.M.T."/>
            <person name="Ahmed I."/>
            <person name="Li A."/>
            <person name="Hailong Wang H."/>
            <person name="Zhang Y."/>
        </authorList>
    </citation>
    <scope>NUCLEOTIDE SEQUENCE</scope>
    <source>
        <strain evidence="5">Kala</strain>
    </source>
</reference>
<dbReference type="InterPro" id="IPR037524">
    <property type="entry name" value="PA14/GLEYA"/>
</dbReference>
<organism evidence="5 6">
    <name type="scientific">Streptomyces tanashiensis</name>
    <dbReference type="NCBI Taxonomy" id="67367"/>
    <lineage>
        <taxon>Bacteria</taxon>
        <taxon>Bacillati</taxon>
        <taxon>Actinomycetota</taxon>
        <taxon>Actinomycetes</taxon>
        <taxon>Kitasatosporales</taxon>
        <taxon>Streptomycetaceae</taxon>
        <taxon>Streptomyces</taxon>
    </lineage>
</organism>
<dbReference type="PROSITE" id="PS51820">
    <property type="entry name" value="PA14"/>
    <property type="match status" value="1"/>
</dbReference>
<evidence type="ECO:0000259" key="3">
    <source>
        <dbReference type="PROSITE" id="PS50853"/>
    </source>
</evidence>
<dbReference type="CDD" id="cd00063">
    <property type="entry name" value="FN3"/>
    <property type="match status" value="1"/>
</dbReference>
<keyword evidence="1" id="KW-0378">Hydrolase</keyword>
<protein>
    <submittedName>
        <fullName evidence="5">Cellulose 1,4-beta-cellobiosidase</fullName>
    </submittedName>
</protein>
<accession>A0ABY6R0W1</accession>
<evidence type="ECO:0000313" key="5">
    <source>
        <dbReference type="EMBL" id="UZX22614.1"/>
    </source>
</evidence>
<evidence type="ECO:0000256" key="1">
    <source>
        <dbReference type="ARBA" id="ARBA00023295"/>
    </source>
</evidence>
<dbReference type="Gene3D" id="2.60.40.10">
    <property type="entry name" value="Immunoglobulins"/>
    <property type="match status" value="1"/>
</dbReference>
<feature type="domain" description="Fibronectin type-III" evidence="3">
    <location>
        <begin position="176"/>
        <end position="270"/>
    </location>
</feature>
<dbReference type="SMART" id="SM00758">
    <property type="entry name" value="PA14"/>
    <property type="match status" value="1"/>
</dbReference>